<dbReference type="GeneID" id="17042116"/>
<name>I0Z0E9_COCSC</name>
<proteinExistence type="predicted"/>
<organism evidence="2 3">
    <name type="scientific">Coccomyxa subellipsoidea (strain C-169)</name>
    <name type="common">Green microalga</name>
    <dbReference type="NCBI Taxonomy" id="574566"/>
    <lineage>
        <taxon>Eukaryota</taxon>
        <taxon>Viridiplantae</taxon>
        <taxon>Chlorophyta</taxon>
        <taxon>core chlorophytes</taxon>
        <taxon>Trebouxiophyceae</taxon>
        <taxon>Trebouxiophyceae incertae sedis</taxon>
        <taxon>Coccomyxaceae</taxon>
        <taxon>Coccomyxa</taxon>
        <taxon>Coccomyxa subellipsoidea</taxon>
    </lineage>
</organism>
<evidence type="ECO:0000256" key="1">
    <source>
        <dbReference type="SAM" id="Coils"/>
    </source>
</evidence>
<sequence>MLLSQEPPSEEELSRLEAKAMKAEAREAAIEKREEEQIERERRLRMVQRIAQVKWKRLEDARAARRQPPATR</sequence>
<dbReference type="AlphaFoldDB" id="I0Z0E9"/>
<dbReference type="KEGG" id="csl:COCSUDRAFT_62638"/>
<protein>
    <submittedName>
        <fullName evidence="2">Uncharacterized protein</fullName>
    </submittedName>
</protein>
<comment type="caution">
    <text evidence="2">The sequence shown here is derived from an EMBL/GenBank/DDBJ whole genome shotgun (WGS) entry which is preliminary data.</text>
</comment>
<dbReference type="Proteomes" id="UP000007264">
    <property type="component" value="Unassembled WGS sequence"/>
</dbReference>
<reference evidence="2 3" key="1">
    <citation type="journal article" date="2012" name="Genome Biol.">
        <title>The genome of the polar eukaryotic microalga coccomyxa subellipsoidea reveals traits of cold adaptation.</title>
        <authorList>
            <person name="Blanc G."/>
            <person name="Agarkova I."/>
            <person name="Grimwood J."/>
            <person name="Kuo A."/>
            <person name="Brueggeman A."/>
            <person name="Dunigan D."/>
            <person name="Gurnon J."/>
            <person name="Ladunga I."/>
            <person name="Lindquist E."/>
            <person name="Lucas S."/>
            <person name="Pangilinan J."/>
            <person name="Proschold T."/>
            <person name="Salamov A."/>
            <person name="Schmutz J."/>
            <person name="Weeks D."/>
            <person name="Yamada T."/>
            <person name="Claverie J.M."/>
            <person name="Grigoriev I."/>
            <person name="Van Etten J."/>
            <person name="Lomsadze A."/>
            <person name="Borodovsky M."/>
        </authorList>
    </citation>
    <scope>NUCLEOTIDE SEQUENCE [LARGE SCALE GENOMIC DNA]</scope>
    <source>
        <strain evidence="2 3">C-169</strain>
    </source>
</reference>
<keyword evidence="3" id="KW-1185">Reference proteome</keyword>
<dbReference type="EMBL" id="AGSI01000006">
    <property type="protein sequence ID" value="EIE24118.1"/>
    <property type="molecule type" value="Genomic_DNA"/>
</dbReference>
<gene>
    <name evidence="2" type="ORF">COCSUDRAFT_62638</name>
</gene>
<feature type="coiled-coil region" evidence="1">
    <location>
        <begin position="13"/>
        <end position="41"/>
    </location>
</feature>
<accession>I0Z0E9</accession>
<evidence type="ECO:0000313" key="3">
    <source>
        <dbReference type="Proteomes" id="UP000007264"/>
    </source>
</evidence>
<dbReference type="RefSeq" id="XP_005648662.1">
    <property type="nucleotide sequence ID" value="XM_005648605.1"/>
</dbReference>
<evidence type="ECO:0000313" key="2">
    <source>
        <dbReference type="EMBL" id="EIE24118.1"/>
    </source>
</evidence>
<keyword evidence="1" id="KW-0175">Coiled coil</keyword>